<dbReference type="EMBL" id="BKCJ011855301">
    <property type="protein sequence ID" value="GFD58625.1"/>
    <property type="molecule type" value="Genomic_DNA"/>
</dbReference>
<proteinExistence type="predicted"/>
<feature type="non-terminal residue" evidence="1">
    <location>
        <position position="85"/>
    </location>
</feature>
<evidence type="ECO:0000313" key="1">
    <source>
        <dbReference type="EMBL" id="GFD58625.1"/>
    </source>
</evidence>
<dbReference type="AlphaFoldDB" id="A0A699XFD7"/>
<organism evidence="1">
    <name type="scientific">Tanacetum cinerariifolium</name>
    <name type="common">Dalmatian daisy</name>
    <name type="synonym">Chrysanthemum cinerariifolium</name>
    <dbReference type="NCBI Taxonomy" id="118510"/>
    <lineage>
        <taxon>Eukaryota</taxon>
        <taxon>Viridiplantae</taxon>
        <taxon>Streptophyta</taxon>
        <taxon>Embryophyta</taxon>
        <taxon>Tracheophyta</taxon>
        <taxon>Spermatophyta</taxon>
        <taxon>Magnoliopsida</taxon>
        <taxon>eudicotyledons</taxon>
        <taxon>Gunneridae</taxon>
        <taxon>Pentapetalae</taxon>
        <taxon>asterids</taxon>
        <taxon>campanulids</taxon>
        <taxon>Asterales</taxon>
        <taxon>Asteraceae</taxon>
        <taxon>Asteroideae</taxon>
        <taxon>Anthemideae</taxon>
        <taxon>Anthemidinae</taxon>
        <taxon>Tanacetum</taxon>
    </lineage>
</organism>
<comment type="caution">
    <text evidence="1">The sequence shown here is derived from an EMBL/GenBank/DDBJ whole genome shotgun (WGS) entry which is preliminary data.</text>
</comment>
<sequence>FMLQFANVPGLQRVVVPEPHRDMQLDQGQPVVEKLGCAIEARHGAFHSGPQYRLQARAGRVECREHLRHRFLQVPALELPCFIAV</sequence>
<reference evidence="1" key="1">
    <citation type="journal article" date="2019" name="Sci. Rep.">
        <title>Draft genome of Tanacetum cinerariifolium, the natural source of mosquito coil.</title>
        <authorList>
            <person name="Yamashiro T."/>
            <person name="Shiraishi A."/>
            <person name="Satake H."/>
            <person name="Nakayama K."/>
        </authorList>
    </citation>
    <scope>NUCLEOTIDE SEQUENCE</scope>
</reference>
<name>A0A699XFD7_TANCI</name>
<gene>
    <name evidence="1" type="ORF">Tci_930594</name>
</gene>
<protein>
    <submittedName>
        <fullName evidence="1">Uncharacterized protein</fullName>
    </submittedName>
</protein>
<feature type="non-terminal residue" evidence="1">
    <location>
        <position position="1"/>
    </location>
</feature>
<accession>A0A699XFD7</accession>